<keyword evidence="3" id="KW-1185">Reference proteome</keyword>
<gene>
    <name evidence="2" type="ORF">ANCCEY_01896</name>
</gene>
<protein>
    <submittedName>
        <fullName evidence="2">Uncharacterized protein</fullName>
    </submittedName>
</protein>
<reference evidence="2 3" key="1">
    <citation type="submission" date="2013-05" db="EMBL/GenBank/DDBJ databases">
        <title>Draft genome of the parasitic nematode Anyclostoma ceylanicum.</title>
        <authorList>
            <person name="Mitreva M."/>
        </authorList>
    </citation>
    <scope>NUCLEOTIDE SEQUENCE [LARGE SCALE GENOMIC DNA]</scope>
</reference>
<dbReference type="AlphaFoldDB" id="A0A0D6M4F9"/>
<evidence type="ECO:0000313" key="2">
    <source>
        <dbReference type="EMBL" id="EPB79039.1"/>
    </source>
</evidence>
<evidence type="ECO:0000313" key="3">
    <source>
        <dbReference type="Proteomes" id="UP000054495"/>
    </source>
</evidence>
<sequence length="101" mass="11373">MLLDILVSLFYGEYSSNNDESVYMLIATLCTGEWQSLNDYDGNKANIVPDRASKYWQAVRFVSPTRSSGNRTPPSNAASGEREERISEQIMLQNSSRDDLS</sequence>
<organism evidence="2 3">
    <name type="scientific">Ancylostoma ceylanicum</name>
    <dbReference type="NCBI Taxonomy" id="53326"/>
    <lineage>
        <taxon>Eukaryota</taxon>
        <taxon>Metazoa</taxon>
        <taxon>Ecdysozoa</taxon>
        <taxon>Nematoda</taxon>
        <taxon>Chromadorea</taxon>
        <taxon>Rhabditida</taxon>
        <taxon>Rhabditina</taxon>
        <taxon>Rhabditomorpha</taxon>
        <taxon>Strongyloidea</taxon>
        <taxon>Ancylostomatidae</taxon>
        <taxon>Ancylostomatinae</taxon>
        <taxon>Ancylostoma</taxon>
    </lineage>
</organism>
<name>A0A0D6M4F9_9BILA</name>
<feature type="region of interest" description="Disordered" evidence="1">
    <location>
        <begin position="64"/>
        <end position="101"/>
    </location>
</feature>
<dbReference type="Proteomes" id="UP000054495">
    <property type="component" value="Unassembled WGS sequence"/>
</dbReference>
<evidence type="ECO:0000256" key="1">
    <source>
        <dbReference type="SAM" id="MobiDB-lite"/>
    </source>
</evidence>
<dbReference type="EMBL" id="KE124801">
    <property type="protein sequence ID" value="EPB79039.1"/>
    <property type="molecule type" value="Genomic_DNA"/>
</dbReference>
<feature type="compositionally biased region" description="Polar residues" evidence="1">
    <location>
        <begin position="64"/>
        <end position="78"/>
    </location>
</feature>
<accession>A0A0D6M4F9</accession>
<proteinExistence type="predicted"/>